<name>A0ABS7C037_9BACL</name>
<dbReference type="PANTHER" id="PTHR34984:SF1">
    <property type="entry name" value="CARBON STORAGE REGULATOR"/>
    <property type="match status" value="1"/>
</dbReference>
<gene>
    <name evidence="4 5" type="primary">csrA</name>
    <name evidence="5" type="ORF">K0U00_09555</name>
</gene>
<keyword evidence="2 4" id="KW-0810">Translation regulation</keyword>
<organism evidence="5 6">
    <name type="scientific">Paenibacillus sepulcri</name>
    <dbReference type="NCBI Taxonomy" id="359917"/>
    <lineage>
        <taxon>Bacteria</taxon>
        <taxon>Bacillati</taxon>
        <taxon>Bacillota</taxon>
        <taxon>Bacilli</taxon>
        <taxon>Bacillales</taxon>
        <taxon>Paenibacillaceae</taxon>
        <taxon>Paenibacillus</taxon>
    </lineage>
</organism>
<evidence type="ECO:0000256" key="3">
    <source>
        <dbReference type="ARBA" id="ARBA00022884"/>
    </source>
</evidence>
<comment type="function">
    <text evidence="4">A translational regulator that binds mRNA to regulate translation initiation and/or mRNA stability. Usually binds in the 5'-UTR at or near the Shine-Dalgarno sequence preventing ribosome-binding, thus repressing translation. Its main target seems to be the major flagellin gene, while its function is anatagonized by FliW.</text>
</comment>
<comment type="caution">
    <text evidence="5">The sequence shown here is derived from an EMBL/GenBank/DDBJ whole genome shotgun (WGS) entry which is preliminary data.</text>
</comment>
<accession>A0ABS7C037</accession>
<evidence type="ECO:0000256" key="2">
    <source>
        <dbReference type="ARBA" id="ARBA00022845"/>
    </source>
</evidence>
<dbReference type="HAMAP" id="MF_00167">
    <property type="entry name" value="CsrA"/>
    <property type="match status" value="1"/>
</dbReference>
<dbReference type="Pfam" id="PF02599">
    <property type="entry name" value="CsrA"/>
    <property type="match status" value="1"/>
</dbReference>
<dbReference type="InterPro" id="IPR036107">
    <property type="entry name" value="CsrA_sf"/>
</dbReference>
<comment type="subcellular location">
    <subcellularLocation>
        <location evidence="4">Cytoplasm</location>
    </subcellularLocation>
</comment>
<dbReference type="NCBIfam" id="TIGR00202">
    <property type="entry name" value="csrA"/>
    <property type="match status" value="1"/>
</dbReference>
<dbReference type="InterPro" id="IPR003751">
    <property type="entry name" value="CsrA"/>
</dbReference>
<keyword evidence="6" id="KW-1185">Reference proteome</keyword>
<dbReference type="SUPFAM" id="SSF117130">
    <property type="entry name" value="CsrA-like"/>
    <property type="match status" value="1"/>
</dbReference>
<dbReference type="EMBL" id="JAHZIK010000177">
    <property type="protein sequence ID" value="MBW7454274.1"/>
    <property type="molecule type" value="Genomic_DNA"/>
</dbReference>
<dbReference type="Gene3D" id="2.60.40.4380">
    <property type="entry name" value="Translational regulator CsrA"/>
    <property type="match status" value="1"/>
</dbReference>
<keyword evidence="3 4" id="KW-0694">RNA-binding</keyword>
<dbReference type="PANTHER" id="PTHR34984">
    <property type="entry name" value="CARBON STORAGE REGULATOR"/>
    <property type="match status" value="1"/>
</dbReference>
<sequence length="75" mass="8515">MLVLSRKKGESIIIQDDIEITILEVNADTIKLGFNAPRDVEILRKEIYTMIAQTNKESAAHGMDIQVLKDKMKKT</sequence>
<proteinExistence type="inferred from homology"/>
<comment type="subunit">
    <text evidence="4">Homodimer; the beta-strands of each monomer intercalate to form a hydrophobic core, while the alpha-helices form wings that extend away from the core.</text>
</comment>
<protein>
    <recommendedName>
        <fullName evidence="4">Translational regulator CsrA</fullName>
    </recommendedName>
</protein>
<dbReference type="NCBIfam" id="NF002469">
    <property type="entry name" value="PRK01712.1"/>
    <property type="match status" value="1"/>
</dbReference>
<keyword evidence="4" id="KW-1005">Bacterial flagellum biogenesis</keyword>
<reference evidence="5 6" key="1">
    <citation type="submission" date="2021-07" db="EMBL/GenBank/DDBJ databases">
        <title>Paenibacillus radiodurans sp. nov., isolated from the southeastern edge of Tengger Desert.</title>
        <authorList>
            <person name="Zhang G."/>
        </authorList>
    </citation>
    <scope>NUCLEOTIDE SEQUENCE [LARGE SCALE GENOMIC DNA]</scope>
    <source>
        <strain evidence="5 6">CCM 7311</strain>
    </source>
</reference>
<evidence type="ECO:0000256" key="4">
    <source>
        <dbReference type="HAMAP-Rule" id="MF_00167"/>
    </source>
</evidence>
<dbReference type="RefSeq" id="WP_210039006.1">
    <property type="nucleotide sequence ID" value="NZ_JBHLVU010000043.1"/>
</dbReference>
<keyword evidence="1 4" id="KW-0963">Cytoplasm</keyword>
<comment type="similarity">
    <text evidence="4">Belongs to the CsrA/RsmA family.</text>
</comment>
<evidence type="ECO:0000313" key="5">
    <source>
        <dbReference type="EMBL" id="MBW7454274.1"/>
    </source>
</evidence>
<evidence type="ECO:0000256" key="1">
    <source>
        <dbReference type="ARBA" id="ARBA00022490"/>
    </source>
</evidence>
<dbReference type="Proteomes" id="UP001519887">
    <property type="component" value="Unassembled WGS sequence"/>
</dbReference>
<keyword evidence="4" id="KW-0678">Repressor</keyword>
<evidence type="ECO:0000313" key="6">
    <source>
        <dbReference type="Proteomes" id="UP001519887"/>
    </source>
</evidence>